<evidence type="ECO:0000313" key="5">
    <source>
        <dbReference type="EMBL" id="KDQ20797.1"/>
    </source>
</evidence>
<keyword evidence="3" id="KW-0732">Signal</keyword>
<reference evidence="6" key="1">
    <citation type="journal article" date="2014" name="Proc. Natl. Acad. Sci. U.S.A.">
        <title>Extensive sampling of basidiomycete genomes demonstrates inadequacy of the white-rot/brown-rot paradigm for wood decay fungi.</title>
        <authorList>
            <person name="Riley R."/>
            <person name="Salamov A.A."/>
            <person name="Brown D.W."/>
            <person name="Nagy L.G."/>
            <person name="Floudas D."/>
            <person name="Held B.W."/>
            <person name="Levasseur A."/>
            <person name="Lombard V."/>
            <person name="Morin E."/>
            <person name="Otillar R."/>
            <person name="Lindquist E.A."/>
            <person name="Sun H."/>
            <person name="LaButti K.M."/>
            <person name="Schmutz J."/>
            <person name="Jabbour D."/>
            <person name="Luo H."/>
            <person name="Baker S.E."/>
            <person name="Pisabarro A.G."/>
            <person name="Walton J.D."/>
            <person name="Blanchette R.A."/>
            <person name="Henrissat B."/>
            <person name="Martin F."/>
            <person name="Cullen D."/>
            <person name="Hibbett D.S."/>
            <person name="Grigoriev I.V."/>
        </authorList>
    </citation>
    <scope>NUCLEOTIDE SEQUENCE [LARGE SCALE GENOMIC DNA]</scope>
    <source>
        <strain evidence="6">FD-172 SS1</strain>
    </source>
</reference>
<keyword evidence="5" id="KW-0378">Hydrolase</keyword>
<dbReference type="PANTHER" id="PTHR33353">
    <property type="entry name" value="PUTATIVE (AFU_ORTHOLOGUE AFUA_1G12560)-RELATED"/>
    <property type="match status" value="1"/>
</dbReference>
<feature type="chain" id="PRO_5001642038" description="AA9 family lytic polysaccharide monooxygenase" evidence="3">
    <location>
        <begin position="20"/>
        <end position="224"/>
    </location>
</feature>
<keyword evidence="2" id="KW-0119">Carbohydrate metabolism</keyword>
<name>A0A067N9L8_BOTB1</name>
<dbReference type="PANTHER" id="PTHR33353:SF11">
    <property type="entry name" value="GLYCOSYLHYDROLASE FAMILY 61-7 PROTEIN"/>
    <property type="match status" value="1"/>
</dbReference>
<dbReference type="EMBL" id="KL198017">
    <property type="protein sequence ID" value="KDQ20797.1"/>
    <property type="molecule type" value="Genomic_DNA"/>
</dbReference>
<comment type="function">
    <text evidence="2">Lytic polysaccharide monooxygenase (LMPO) that depolymerizes crystalline and amorphous polysaccharides via the oxidation of scissile alpha- or beta-(1-4)-glycosidic bonds, yielding C1 and/or C4 oxidation products. Catalysis by LPMOs requires the reduction of the active-site copper from Cu(II) to Cu(I) by a reducing agent and H(2)O(2) or O(2) as a cosubstrate.</text>
</comment>
<dbReference type="EC" id="1.14.99.56" evidence="2"/>
<proteinExistence type="predicted"/>
<dbReference type="Gene3D" id="2.70.50.70">
    <property type="match status" value="1"/>
</dbReference>
<evidence type="ECO:0000256" key="1">
    <source>
        <dbReference type="ARBA" id="ARBA00023157"/>
    </source>
</evidence>
<evidence type="ECO:0000256" key="3">
    <source>
        <dbReference type="SAM" id="SignalP"/>
    </source>
</evidence>
<keyword evidence="1 2" id="KW-1015">Disulfide bond</keyword>
<organism evidence="5 6">
    <name type="scientific">Botryobasidium botryosum (strain FD-172 SS1)</name>
    <dbReference type="NCBI Taxonomy" id="930990"/>
    <lineage>
        <taxon>Eukaryota</taxon>
        <taxon>Fungi</taxon>
        <taxon>Dikarya</taxon>
        <taxon>Basidiomycota</taxon>
        <taxon>Agaricomycotina</taxon>
        <taxon>Agaricomycetes</taxon>
        <taxon>Cantharellales</taxon>
        <taxon>Botryobasidiaceae</taxon>
        <taxon>Botryobasidium</taxon>
    </lineage>
</organism>
<dbReference type="Pfam" id="PF03443">
    <property type="entry name" value="AA9"/>
    <property type="match status" value="1"/>
</dbReference>
<comment type="domain">
    <text evidence="2">Has a modular structure: an endo-beta-1,4-glucanase catalytic module at the N-terminus, a linker rich in serines and threonines, and a C-terminal carbohydrate-binding module (CBM).</text>
</comment>
<keyword evidence="6" id="KW-1185">Reference proteome</keyword>
<dbReference type="AlphaFoldDB" id="A0A067N9L8"/>
<dbReference type="OrthoDB" id="3496539at2759"/>
<accession>A0A067N9L8</accession>
<dbReference type="InParanoid" id="A0A067N9L8"/>
<dbReference type="CDD" id="cd21175">
    <property type="entry name" value="LPMO_AA9"/>
    <property type="match status" value="1"/>
</dbReference>
<comment type="subcellular location">
    <subcellularLocation>
        <location evidence="2">Secreted</location>
    </subcellularLocation>
</comment>
<dbReference type="GO" id="GO:0008810">
    <property type="term" value="F:cellulase activity"/>
    <property type="evidence" value="ECO:0007669"/>
    <property type="project" value="UniProtKB-UniRule"/>
</dbReference>
<keyword evidence="2" id="KW-0624">Polysaccharide degradation</keyword>
<feature type="domain" description="Auxiliary Activity family 9 catalytic" evidence="4">
    <location>
        <begin position="20"/>
        <end position="214"/>
    </location>
</feature>
<keyword evidence="2" id="KW-0964">Secreted</keyword>
<keyword evidence="2" id="KW-0136">Cellulose degradation</keyword>
<evidence type="ECO:0000259" key="4">
    <source>
        <dbReference type="Pfam" id="PF03443"/>
    </source>
</evidence>
<comment type="catalytic activity">
    <reaction evidence="2">
        <text>[(1-&gt;4)-beta-D-glucosyl]n+m + reduced acceptor + O2 = 4-dehydro-beta-D-glucosyl-[(1-&gt;4)-beta-D-glucosyl]n-1 + [(1-&gt;4)-beta-D-glucosyl]m + acceptor + H2O.</text>
        <dbReference type="EC" id="1.14.99.56"/>
    </reaction>
</comment>
<evidence type="ECO:0000313" key="6">
    <source>
        <dbReference type="Proteomes" id="UP000027195"/>
    </source>
</evidence>
<dbReference type="GO" id="GO:0030248">
    <property type="term" value="F:cellulose binding"/>
    <property type="evidence" value="ECO:0007669"/>
    <property type="project" value="UniProtKB-UniRule"/>
</dbReference>
<evidence type="ECO:0000256" key="2">
    <source>
        <dbReference type="RuleBase" id="RU368122"/>
    </source>
</evidence>
<sequence>MKTLSLLAVAAALASGVSAHYRFTSLIANGQTTGAYQYVRQNSNMNSPVTSVTSNDIRCNTGAGSGAGTQTATVAAGSTVGFQMDQAVYHAGPVAVYLGKAPSTAASWDGSGANWFKIYEIGAVITPSSITFPTDKATFTFSLPRSIPSGEYLLRIEQIGLHSAGAPQWYISCAQLNITGGGSANPAKVSIPGYVSASDPGLTVNIYYPIPTSYKVPGPAVFSG</sequence>
<feature type="signal peptide" evidence="3">
    <location>
        <begin position="1"/>
        <end position="19"/>
    </location>
</feature>
<dbReference type="InterPro" id="IPR005103">
    <property type="entry name" value="AA9_LPMO"/>
</dbReference>
<dbReference type="STRING" id="930990.A0A067N9L8"/>
<dbReference type="InterPro" id="IPR049892">
    <property type="entry name" value="AA9"/>
</dbReference>
<gene>
    <name evidence="5" type="ORF">BOTBODRAFT_627069</name>
</gene>
<dbReference type="GO" id="GO:0030245">
    <property type="term" value="P:cellulose catabolic process"/>
    <property type="evidence" value="ECO:0007669"/>
    <property type="project" value="UniProtKB-UniRule"/>
</dbReference>
<protein>
    <recommendedName>
        <fullName evidence="2">AA9 family lytic polysaccharide monooxygenase</fullName>
        <ecNumber evidence="2">1.14.99.56</ecNumber>
    </recommendedName>
    <alternativeName>
        <fullName evidence="2">Endo-beta-1,4-glucanase</fullName>
    </alternativeName>
    <alternativeName>
        <fullName evidence="2">Glycosyl hydrolase 61 family protein</fullName>
    </alternativeName>
</protein>
<dbReference type="GO" id="GO:0005576">
    <property type="term" value="C:extracellular region"/>
    <property type="evidence" value="ECO:0007669"/>
    <property type="project" value="UniProtKB-SubCell"/>
</dbReference>
<dbReference type="HOGENOM" id="CLU_031730_4_2_1"/>
<dbReference type="Proteomes" id="UP000027195">
    <property type="component" value="Unassembled WGS sequence"/>
</dbReference>